<evidence type="ECO:0000313" key="1">
    <source>
        <dbReference type="EMBL" id="MPC85668.1"/>
    </source>
</evidence>
<dbReference type="Proteomes" id="UP000324222">
    <property type="component" value="Unassembled WGS sequence"/>
</dbReference>
<name>A0A5B7IYF8_PORTR</name>
<gene>
    <name evidence="1" type="ORF">E2C01_080451</name>
</gene>
<accession>A0A5B7IYF8</accession>
<reference evidence="1 2" key="1">
    <citation type="submission" date="2019-05" db="EMBL/GenBank/DDBJ databases">
        <title>Another draft genome of Portunus trituberculatus and its Hox gene families provides insights of decapod evolution.</title>
        <authorList>
            <person name="Jeong J.-H."/>
            <person name="Song I."/>
            <person name="Kim S."/>
            <person name="Choi T."/>
            <person name="Kim D."/>
            <person name="Ryu S."/>
            <person name="Kim W."/>
        </authorList>
    </citation>
    <scope>NUCLEOTIDE SEQUENCE [LARGE SCALE GENOMIC DNA]</scope>
    <source>
        <tissue evidence="1">Muscle</tissue>
    </source>
</reference>
<evidence type="ECO:0000313" key="2">
    <source>
        <dbReference type="Proteomes" id="UP000324222"/>
    </source>
</evidence>
<comment type="caution">
    <text evidence="1">The sequence shown here is derived from an EMBL/GenBank/DDBJ whole genome shotgun (WGS) entry which is preliminary data.</text>
</comment>
<dbReference type="EMBL" id="VSRR010069151">
    <property type="protein sequence ID" value="MPC85668.1"/>
    <property type="molecule type" value="Genomic_DNA"/>
</dbReference>
<dbReference type="AlphaFoldDB" id="A0A5B7IYF8"/>
<sequence>MQISCCPFFLFLCYFNVTRIKINITYNRSLCQALPSQPHHYRLCAGSPPSFRRYATTTEYTMVLVACTHQGLHVITTRLRKRHIFSELSFLSSIPTNREVNRSGATRLRTSNL</sequence>
<protein>
    <submittedName>
        <fullName evidence="1">Uncharacterized protein</fullName>
    </submittedName>
</protein>
<proteinExistence type="predicted"/>
<organism evidence="1 2">
    <name type="scientific">Portunus trituberculatus</name>
    <name type="common">Swimming crab</name>
    <name type="synonym">Neptunus trituberculatus</name>
    <dbReference type="NCBI Taxonomy" id="210409"/>
    <lineage>
        <taxon>Eukaryota</taxon>
        <taxon>Metazoa</taxon>
        <taxon>Ecdysozoa</taxon>
        <taxon>Arthropoda</taxon>
        <taxon>Crustacea</taxon>
        <taxon>Multicrustacea</taxon>
        <taxon>Malacostraca</taxon>
        <taxon>Eumalacostraca</taxon>
        <taxon>Eucarida</taxon>
        <taxon>Decapoda</taxon>
        <taxon>Pleocyemata</taxon>
        <taxon>Brachyura</taxon>
        <taxon>Eubrachyura</taxon>
        <taxon>Portunoidea</taxon>
        <taxon>Portunidae</taxon>
        <taxon>Portuninae</taxon>
        <taxon>Portunus</taxon>
    </lineage>
</organism>
<keyword evidence="2" id="KW-1185">Reference proteome</keyword>